<sequence length="398" mass="44538">MPKNLKQLLDEHSISQTWIAKKLSFSTATINLIVKHGKYPKKNAESIKQQLINLLVSKGLTESEISTAMVAVQLNSENDQASEIECTAAPQTKMEEEQLMLLRKQTLTPAAKKQFALFKNIFTESIRNANELYNNSDINYVRESMWQAAKGNTSFIAVIGQSGAGKSTLREELHDRIEREREPVVVIEPYVLATEDNDIKGKTLKAVHIAEAILSALAPSTNAKRSPEARFRQIHNLLKESSRAGHHHLLIIEEAHSLPIPTLKHLKRFIELKNGFTPLLSIILIGQDELKIKLAENNQEVREVVQRCEIVTLEPFTQVTLADYLKHRCQAADRNLSEFIDESGLDAICTKLTRNIGRRNQHESLLYPLAVGNLITGALNAAAELHVPVVTGDLVMEV</sequence>
<name>A0A4R1XDW2_ACICA</name>
<gene>
    <name evidence="2" type="ORF">EC844_12648</name>
</gene>
<evidence type="ECO:0000313" key="2">
    <source>
        <dbReference type="EMBL" id="TCM61894.1"/>
    </source>
</evidence>
<evidence type="ECO:0000313" key="3">
    <source>
        <dbReference type="Proteomes" id="UP000294963"/>
    </source>
</evidence>
<reference evidence="2 3" key="1">
    <citation type="submission" date="2019-03" db="EMBL/GenBank/DDBJ databases">
        <title>Genomic analyses of the natural microbiome of Caenorhabditis elegans.</title>
        <authorList>
            <person name="Samuel B."/>
        </authorList>
    </citation>
    <scope>NUCLEOTIDE SEQUENCE [LARGE SCALE GENOMIC DNA]</scope>
    <source>
        <strain evidence="2 3">JUb89</strain>
    </source>
</reference>
<dbReference type="Pfam" id="PF13401">
    <property type="entry name" value="AAA_22"/>
    <property type="match status" value="1"/>
</dbReference>
<dbReference type="OrthoDB" id="9780149at2"/>
<proteinExistence type="predicted"/>
<organism evidence="2 3">
    <name type="scientific">Acinetobacter calcoaceticus</name>
    <dbReference type="NCBI Taxonomy" id="471"/>
    <lineage>
        <taxon>Bacteria</taxon>
        <taxon>Pseudomonadati</taxon>
        <taxon>Pseudomonadota</taxon>
        <taxon>Gammaproteobacteria</taxon>
        <taxon>Moraxellales</taxon>
        <taxon>Moraxellaceae</taxon>
        <taxon>Acinetobacter</taxon>
        <taxon>Acinetobacter calcoaceticus/baumannii complex</taxon>
    </lineage>
</organism>
<dbReference type="InterPro" id="IPR027417">
    <property type="entry name" value="P-loop_NTPase"/>
</dbReference>
<dbReference type="GO" id="GO:0016887">
    <property type="term" value="F:ATP hydrolysis activity"/>
    <property type="evidence" value="ECO:0007669"/>
    <property type="project" value="InterPro"/>
</dbReference>
<dbReference type="PANTHER" id="PTHR35894">
    <property type="entry name" value="GENERAL SECRETION PATHWAY PROTEIN A-RELATED"/>
    <property type="match status" value="1"/>
</dbReference>
<dbReference type="PANTHER" id="PTHR35894:SF1">
    <property type="entry name" value="PHOSPHORIBULOKINASE _ URIDINE KINASE FAMILY"/>
    <property type="match status" value="1"/>
</dbReference>
<dbReference type="AlphaFoldDB" id="A0A4R1XDW2"/>
<accession>A0A4R1XDW2</accession>
<dbReference type="Gene3D" id="1.10.8.60">
    <property type="match status" value="1"/>
</dbReference>
<comment type="caution">
    <text evidence="2">The sequence shown here is derived from an EMBL/GenBank/DDBJ whole genome shotgun (WGS) entry which is preliminary data.</text>
</comment>
<dbReference type="SUPFAM" id="SSF52540">
    <property type="entry name" value="P-loop containing nucleoside triphosphate hydrolases"/>
    <property type="match status" value="1"/>
</dbReference>
<protein>
    <submittedName>
        <fullName evidence="2">Type II secretory pathway predicted ATPase ExeA</fullName>
    </submittedName>
</protein>
<feature type="domain" description="ORC1/DEAH AAA+ ATPase" evidence="1">
    <location>
        <begin position="152"/>
        <end position="291"/>
    </location>
</feature>
<evidence type="ECO:0000259" key="1">
    <source>
        <dbReference type="Pfam" id="PF13401"/>
    </source>
</evidence>
<dbReference type="InterPro" id="IPR049945">
    <property type="entry name" value="AAA_22"/>
</dbReference>
<dbReference type="InterPro" id="IPR052026">
    <property type="entry name" value="ExeA_AAA_ATPase_DNA-bind"/>
</dbReference>
<dbReference type="EMBL" id="SLVJ01000026">
    <property type="protein sequence ID" value="TCM61894.1"/>
    <property type="molecule type" value="Genomic_DNA"/>
</dbReference>
<dbReference type="Gene3D" id="3.40.50.300">
    <property type="entry name" value="P-loop containing nucleotide triphosphate hydrolases"/>
    <property type="match status" value="1"/>
</dbReference>
<dbReference type="Proteomes" id="UP000294963">
    <property type="component" value="Unassembled WGS sequence"/>
</dbReference>
<keyword evidence="3" id="KW-1185">Reference proteome</keyword>